<feature type="compositionally biased region" description="Basic and acidic residues" evidence="1">
    <location>
        <begin position="589"/>
        <end position="600"/>
    </location>
</feature>
<feature type="region of interest" description="Disordered" evidence="1">
    <location>
        <begin position="296"/>
        <end position="366"/>
    </location>
</feature>
<feature type="region of interest" description="Disordered" evidence="1">
    <location>
        <begin position="505"/>
        <end position="666"/>
    </location>
</feature>
<evidence type="ECO:0000313" key="3">
    <source>
        <dbReference type="Proteomes" id="UP001190700"/>
    </source>
</evidence>
<feature type="compositionally biased region" description="Polar residues" evidence="1">
    <location>
        <begin position="303"/>
        <end position="314"/>
    </location>
</feature>
<dbReference type="AlphaFoldDB" id="A0AAE0L728"/>
<keyword evidence="3" id="KW-1185">Reference proteome</keyword>
<evidence type="ECO:0000313" key="2">
    <source>
        <dbReference type="EMBL" id="KAK3274322.1"/>
    </source>
</evidence>
<feature type="compositionally biased region" description="Polar residues" evidence="1">
    <location>
        <begin position="527"/>
        <end position="546"/>
    </location>
</feature>
<feature type="compositionally biased region" description="Basic and acidic residues" evidence="1">
    <location>
        <begin position="632"/>
        <end position="645"/>
    </location>
</feature>
<feature type="compositionally biased region" description="Low complexity" evidence="1">
    <location>
        <begin position="35"/>
        <end position="47"/>
    </location>
</feature>
<evidence type="ECO:0000256" key="1">
    <source>
        <dbReference type="SAM" id="MobiDB-lite"/>
    </source>
</evidence>
<feature type="region of interest" description="Disordered" evidence="1">
    <location>
        <begin position="385"/>
        <end position="451"/>
    </location>
</feature>
<gene>
    <name evidence="2" type="ORF">CYMTET_17491</name>
</gene>
<feature type="region of interest" description="Disordered" evidence="1">
    <location>
        <begin position="35"/>
        <end position="59"/>
    </location>
</feature>
<name>A0AAE0L728_9CHLO</name>
<reference evidence="2 3" key="1">
    <citation type="journal article" date="2015" name="Genome Biol. Evol.">
        <title>Comparative Genomics of a Bacterivorous Green Alga Reveals Evolutionary Causalities and Consequences of Phago-Mixotrophic Mode of Nutrition.</title>
        <authorList>
            <person name="Burns J.A."/>
            <person name="Paasch A."/>
            <person name="Narechania A."/>
            <person name="Kim E."/>
        </authorList>
    </citation>
    <scope>NUCLEOTIDE SEQUENCE [LARGE SCALE GENOMIC DNA]</scope>
    <source>
        <strain evidence="2 3">PLY_AMNH</strain>
    </source>
</reference>
<proteinExistence type="predicted"/>
<feature type="compositionally biased region" description="Basic and acidic residues" evidence="1">
    <location>
        <begin position="390"/>
        <end position="407"/>
    </location>
</feature>
<comment type="caution">
    <text evidence="2">The sequence shown here is derived from an EMBL/GenBank/DDBJ whole genome shotgun (WGS) entry which is preliminary data.</text>
</comment>
<accession>A0AAE0L728</accession>
<organism evidence="2 3">
    <name type="scientific">Cymbomonas tetramitiformis</name>
    <dbReference type="NCBI Taxonomy" id="36881"/>
    <lineage>
        <taxon>Eukaryota</taxon>
        <taxon>Viridiplantae</taxon>
        <taxon>Chlorophyta</taxon>
        <taxon>Pyramimonadophyceae</taxon>
        <taxon>Pyramimonadales</taxon>
        <taxon>Pyramimonadaceae</taxon>
        <taxon>Cymbomonas</taxon>
    </lineage>
</organism>
<dbReference type="EMBL" id="LGRX02007789">
    <property type="protein sequence ID" value="KAK3274322.1"/>
    <property type="molecule type" value="Genomic_DNA"/>
</dbReference>
<dbReference type="Proteomes" id="UP001190700">
    <property type="component" value="Unassembled WGS sequence"/>
</dbReference>
<protein>
    <submittedName>
        <fullName evidence="2">Uncharacterized protein</fullName>
    </submittedName>
</protein>
<sequence length="666" mass="72289">MEDAVAESERRKSRLRSVFGSIVLEQRLKEKLSAISARSSRSSRTSALPREARIPQSSSDLAIEPDSLDVDNLFKYEHHERELEKAEREQIIAEDTLKSREEYVATREKRAALSLHEALRELTDGNFASTAFDSLSVHEIIAIAAKRHGHRPANRQPAGSFESGVNVVKPCLSDEATLSSPCLRPSAMLEILEGGVEQVAAQRNRQPGNRGAGTRSCARPRALSLMGNDTDVQGSQESLAINQVGSSSGGRTSVSPAEDLRACANEGRTMPRDLSRSAFSPADLCLSTLHRRTEPLEPRLSSLRHSQPPVQTSSMEERSKSARAPGSPPRVSASLSSGTAFPKEGVAPPHSGTAPAEDREGLRAPSDADINGILFSMDTMAEGAMRSRARASDEGAFKAEEEKRRLLAESSPRPFPEPNVPSAIFQPHQPSAFTEPPRSTLKPSSRVQPSAIIRDMASPSTTQLGEEMEIELAENKSLPTSECNLATRVVPKDSSDRALLVSAERAAMHEDEMGEALLGTPPALTPTEVNQATSANSESPAASPTTRVPPVDSRSALGPPKRRRARSEVCTAEDDARTPGQAAWCAQPDRWESKHSDEKLTPLQSGHKRRQLAAIERASLPVVPTSQSARIGDTKFRDKTRERNPRANQRLAPLKAGRSLPPSRRQ</sequence>